<dbReference type="AlphaFoldDB" id="A0A444JD16"/>
<organism evidence="2 3">
    <name type="scientific">Candidatus Electrothrix marina</name>
    <dbReference type="NCBI Taxonomy" id="1859130"/>
    <lineage>
        <taxon>Bacteria</taxon>
        <taxon>Pseudomonadati</taxon>
        <taxon>Thermodesulfobacteriota</taxon>
        <taxon>Desulfobulbia</taxon>
        <taxon>Desulfobulbales</taxon>
        <taxon>Desulfobulbaceae</taxon>
        <taxon>Candidatus Electrothrix</taxon>
    </lineage>
</organism>
<proteinExistence type="predicted"/>
<dbReference type="InterPro" id="IPR011856">
    <property type="entry name" value="tRNA_endonuc-like_dom_sf"/>
</dbReference>
<name>A0A444JD16_9BACT</name>
<reference evidence="2 3" key="1">
    <citation type="submission" date="2017-01" db="EMBL/GenBank/DDBJ databases">
        <title>The cable genome- insights into the physiology and evolution of filamentous bacteria capable of sulfide oxidation via long distance electron transfer.</title>
        <authorList>
            <person name="Schreiber L."/>
            <person name="Bjerg J.T."/>
            <person name="Boggild A."/>
            <person name="Van De Vossenberg J."/>
            <person name="Meysman F."/>
            <person name="Nielsen L.P."/>
            <person name="Schramm A."/>
            <person name="Kjeldsen K.U."/>
        </authorList>
    </citation>
    <scope>NUCLEOTIDE SEQUENCE [LARGE SCALE GENOMIC DNA]</scope>
    <source>
        <strain evidence="2">A5</strain>
    </source>
</reference>
<sequence>MALLRCGKCGHLREVSNDYRGKSVKCPRCKTPGPIYDTVVFVAKVIEQFIAQKNELQQLRSQLAPQDTAVPAEKEPHQPLSEIDIYNTEELKSEQQYEPILKFFQERQVQIDVNHQALDTTGFFDEVAVQLGDNYETLRLVSDKIKRIQQKGYTNIKIILNKKSQKDIQTITRFCKDLYDYSFVANYFYQEKIVRLTLQTSPKIVNFFNGEWMEWFVFMKLLDFFREKQVPVACLRNLSIMFPNEDRHELDVFFLVNNTTPLCIECKTGEFRKDIEKYSILRKRLKLDETQFLMCVIGLSEKQTQGLSSMYDVTFVNEKNFLQQVEKSLSHTD</sequence>
<dbReference type="Gene3D" id="3.40.1350.10">
    <property type="match status" value="1"/>
</dbReference>
<accession>A0A444JD16</accession>
<gene>
    <name evidence="2" type="ORF">VU01_12338</name>
</gene>
<evidence type="ECO:0000259" key="1">
    <source>
        <dbReference type="Pfam" id="PF09002"/>
    </source>
</evidence>
<feature type="domain" description="Card1 endonuclease" evidence="1">
    <location>
        <begin position="205"/>
        <end position="281"/>
    </location>
</feature>
<dbReference type="Pfam" id="PF09002">
    <property type="entry name" value="Card1_endonuc"/>
    <property type="match status" value="1"/>
</dbReference>
<dbReference type="SUPFAM" id="SSF52980">
    <property type="entry name" value="Restriction endonuclease-like"/>
    <property type="match status" value="1"/>
</dbReference>
<dbReference type="InterPro" id="IPR015093">
    <property type="entry name" value="Card1_endonucl_dom"/>
</dbReference>
<evidence type="ECO:0000313" key="3">
    <source>
        <dbReference type="Proteomes" id="UP000288892"/>
    </source>
</evidence>
<comment type="caution">
    <text evidence="2">The sequence shown here is derived from an EMBL/GenBank/DDBJ whole genome shotgun (WGS) entry which is preliminary data.</text>
</comment>
<dbReference type="EMBL" id="MTKS01000233">
    <property type="protein sequence ID" value="RWX51000.1"/>
    <property type="molecule type" value="Genomic_DNA"/>
</dbReference>
<keyword evidence="3" id="KW-1185">Reference proteome</keyword>
<dbReference type="GO" id="GO:0003676">
    <property type="term" value="F:nucleic acid binding"/>
    <property type="evidence" value="ECO:0007669"/>
    <property type="project" value="InterPro"/>
</dbReference>
<dbReference type="Proteomes" id="UP000288892">
    <property type="component" value="Unassembled WGS sequence"/>
</dbReference>
<evidence type="ECO:0000313" key="2">
    <source>
        <dbReference type="EMBL" id="RWX51000.1"/>
    </source>
</evidence>
<dbReference type="InterPro" id="IPR011335">
    <property type="entry name" value="Restrct_endonuc-II-like"/>
</dbReference>
<protein>
    <recommendedName>
        <fullName evidence="1">Card1 endonuclease domain-containing protein</fullName>
    </recommendedName>
</protein>